<dbReference type="EMBL" id="FOIO01000020">
    <property type="protein sequence ID" value="SET71676.1"/>
    <property type="molecule type" value="Genomic_DNA"/>
</dbReference>
<comment type="caution">
    <text evidence="1">The sequence shown here is derived from an EMBL/GenBank/DDBJ whole genome shotgun (WGS) entry which is preliminary data.</text>
</comment>
<evidence type="ECO:0000313" key="1">
    <source>
        <dbReference type="EMBL" id="SET71676.1"/>
    </source>
</evidence>
<protein>
    <submittedName>
        <fullName evidence="1">Uncharacterized protein</fullName>
    </submittedName>
</protein>
<dbReference type="AlphaFoldDB" id="A0A1I0GKI6"/>
<dbReference type="RefSeq" id="WP_074662612.1">
    <property type="nucleotide sequence ID" value="NZ_FOIO01000020.1"/>
</dbReference>
<gene>
    <name evidence="1" type="ORF">SAMN05216521_102060</name>
</gene>
<dbReference type="Proteomes" id="UP000182121">
    <property type="component" value="Unassembled WGS sequence"/>
</dbReference>
<evidence type="ECO:0000313" key="2">
    <source>
        <dbReference type="Proteomes" id="UP000182121"/>
    </source>
</evidence>
<organism evidence="1 2">
    <name type="scientific">Enterocloster clostridioformis</name>
    <dbReference type="NCBI Taxonomy" id="1531"/>
    <lineage>
        <taxon>Bacteria</taxon>
        <taxon>Bacillati</taxon>
        <taxon>Bacillota</taxon>
        <taxon>Clostridia</taxon>
        <taxon>Lachnospirales</taxon>
        <taxon>Lachnospiraceae</taxon>
        <taxon>Enterocloster</taxon>
    </lineage>
</organism>
<name>A0A1I0GKI6_9FIRM</name>
<accession>A0A1I0GKI6</accession>
<reference evidence="1 2" key="1">
    <citation type="submission" date="2016-10" db="EMBL/GenBank/DDBJ databases">
        <authorList>
            <person name="Varghese N."/>
            <person name="Submissions S."/>
        </authorList>
    </citation>
    <scope>NUCLEOTIDE SEQUENCE [LARGE SCALE GENOMIC DNA]</scope>
    <source>
        <strain evidence="1 2">NLAE-zl-C196</strain>
    </source>
</reference>
<proteinExistence type="predicted"/>
<sequence length="116" mass="13851">MEDHTARGSGLAHIHYIEILGNTGERENVKKEEIYISHVLFPWETFSAQTEREQREKEQNGARWTEDFLKEIRSNILRYADMKDLTLRNSLLNEVYKMCPFHFREELFAGVSFPEW</sequence>